<evidence type="ECO:0000313" key="3">
    <source>
        <dbReference type="EMBL" id="WIY49991.1"/>
    </source>
</evidence>
<dbReference type="PANTHER" id="PTHR43767">
    <property type="entry name" value="LONG-CHAIN-FATTY-ACID--COA LIGASE"/>
    <property type="match status" value="1"/>
</dbReference>
<dbReference type="NCBIfam" id="TIGR03098">
    <property type="entry name" value="ligase_PEP_1"/>
    <property type="match status" value="1"/>
</dbReference>
<accession>A0ABY9ASY3</accession>
<dbReference type="InterPro" id="IPR045851">
    <property type="entry name" value="AMP-bd_C_sf"/>
</dbReference>
<dbReference type="Gene3D" id="3.30.300.30">
    <property type="match status" value="1"/>
</dbReference>
<keyword evidence="3" id="KW-0436">Ligase</keyword>
<dbReference type="InterPro" id="IPR020845">
    <property type="entry name" value="AMP-binding_CS"/>
</dbReference>
<evidence type="ECO:0000259" key="1">
    <source>
        <dbReference type="Pfam" id="PF00501"/>
    </source>
</evidence>
<dbReference type="InterPro" id="IPR042099">
    <property type="entry name" value="ANL_N_sf"/>
</dbReference>
<reference evidence="3 4" key="1">
    <citation type="submission" date="2023-06" db="EMBL/GenBank/DDBJ databases">
        <authorList>
            <person name="Ham H."/>
            <person name="Park D.S."/>
        </authorList>
    </citation>
    <scope>NUCLEOTIDE SEQUENCE [LARGE SCALE GENOMIC DNA]</scope>
    <source>
        <strain evidence="3 4">KACC 17005</strain>
    </source>
</reference>
<dbReference type="InterPro" id="IPR025110">
    <property type="entry name" value="AMP-bd_C"/>
</dbReference>
<feature type="domain" description="AMP-dependent synthetase/ligase" evidence="1">
    <location>
        <begin position="10"/>
        <end position="374"/>
    </location>
</feature>
<organism evidence="3 4">
    <name type="scientific">Paracidovorax citrulli</name>
    <name type="common">Acidovorax citrulli</name>
    <dbReference type="NCBI Taxonomy" id="80869"/>
    <lineage>
        <taxon>Bacteria</taxon>
        <taxon>Pseudomonadati</taxon>
        <taxon>Pseudomonadota</taxon>
        <taxon>Betaproteobacteria</taxon>
        <taxon>Burkholderiales</taxon>
        <taxon>Comamonadaceae</taxon>
        <taxon>Paracidovorax</taxon>
    </lineage>
</organism>
<dbReference type="RefSeq" id="WP_011796836.1">
    <property type="nucleotide sequence ID" value="NZ_CP023687.1"/>
</dbReference>
<dbReference type="GO" id="GO:0016874">
    <property type="term" value="F:ligase activity"/>
    <property type="evidence" value="ECO:0007669"/>
    <property type="project" value="UniProtKB-KW"/>
</dbReference>
<dbReference type="PANTHER" id="PTHR43767:SF1">
    <property type="entry name" value="NONRIBOSOMAL PEPTIDE SYNTHASE PES1 (EUROFUNG)-RELATED"/>
    <property type="match status" value="1"/>
</dbReference>
<dbReference type="InterPro" id="IPR017529">
    <property type="entry name" value="AcylCoA_ligase_PEP_1"/>
</dbReference>
<dbReference type="InterPro" id="IPR050237">
    <property type="entry name" value="ATP-dep_AMP-bd_enzyme"/>
</dbReference>
<keyword evidence="4" id="KW-1185">Reference proteome</keyword>
<dbReference type="PROSITE" id="PS00455">
    <property type="entry name" value="AMP_BINDING"/>
    <property type="match status" value="1"/>
</dbReference>
<dbReference type="Pfam" id="PF00501">
    <property type="entry name" value="AMP-binding"/>
    <property type="match status" value="1"/>
</dbReference>
<gene>
    <name evidence="3" type="ORF">QRO08_05290</name>
</gene>
<dbReference type="Pfam" id="PF13193">
    <property type="entry name" value="AMP-binding_C"/>
    <property type="match status" value="1"/>
</dbReference>
<feature type="domain" description="AMP-binding enzyme C-terminal" evidence="2">
    <location>
        <begin position="437"/>
        <end position="512"/>
    </location>
</feature>
<proteinExistence type="predicted"/>
<dbReference type="Proteomes" id="UP001242732">
    <property type="component" value="Chromosome"/>
</dbReference>
<name>A0ABY9ASY3_PARCI</name>
<sequence>MRNLVELICHSADRAPGAQALVDGDHRLDYATLRDHVLSIAAGLAAGGLQRGDRVAVFLDKRVETVEAFFAIAAAGGVFVPVNPLLKPEQVVHILQDSGARSLVTSATRLGLLAAQAPRLPALAETFLIDAPDARLPVLGFAETRVWQALLDFAPLDRGQIDTIDSDLAAILYTSGSTGLPKGVMLTHHNLLEGAWSVATYLGNHGEDRILCALPLSFDAGFSQLTTAFHAGAAAVLVNYLAPGDVIAACERERITGITAVPPLLIQLCSASWPPAAAAQLRYFANTGGRMPKPVLAKLRELFPAARPFLMYGLTEAFRSTYLPPEEADRRPDSIGKAVPNARILVVRPDGTPCDADETGELVHVGAFVARGYWRDPERTAQRFRPSPEARPWPGMVPEQAVWSGDLVRRDSEGFLYFVGRNDGLIKTSGYRVSPEEIEETVLASGLAGEVVAVGIPDDALGQAIVLVVAPPPRGSLDAEAILTHCRQRLPSYMVPRAIHVRSTIQRNPNGKFDRAALQRELSIATEAV</sequence>
<evidence type="ECO:0000313" key="4">
    <source>
        <dbReference type="Proteomes" id="UP001242732"/>
    </source>
</evidence>
<dbReference type="Gene3D" id="3.40.50.12780">
    <property type="entry name" value="N-terminal domain of ligase-like"/>
    <property type="match status" value="1"/>
</dbReference>
<dbReference type="SUPFAM" id="SSF56801">
    <property type="entry name" value="Acetyl-CoA synthetase-like"/>
    <property type="match status" value="1"/>
</dbReference>
<dbReference type="InterPro" id="IPR000873">
    <property type="entry name" value="AMP-dep_synth/lig_dom"/>
</dbReference>
<evidence type="ECO:0000259" key="2">
    <source>
        <dbReference type="Pfam" id="PF13193"/>
    </source>
</evidence>
<protein>
    <submittedName>
        <fullName evidence="3">Acyl-CoA ligase (AMP-forming), exosortase A system-associated</fullName>
    </submittedName>
</protein>
<dbReference type="EMBL" id="CP127363">
    <property type="protein sequence ID" value="WIY49991.1"/>
    <property type="molecule type" value="Genomic_DNA"/>
</dbReference>